<gene>
    <name evidence="6" type="ORF">PY091_18175</name>
</gene>
<accession>A0ABT5XTA4</accession>
<keyword evidence="2 4" id="KW-0238">DNA-binding</keyword>
<evidence type="ECO:0000313" key="6">
    <source>
        <dbReference type="EMBL" id="MDF0709142.1"/>
    </source>
</evidence>
<dbReference type="Proteomes" id="UP001217083">
    <property type="component" value="Unassembled WGS sequence"/>
</dbReference>
<evidence type="ECO:0000256" key="3">
    <source>
        <dbReference type="ARBA" id="ARBA00023172"/>
    </source>
</evidence>
<dbReference type="InterPro" id="IPR044068">
    <property type="entry name" value="CB"/>
</dbReference>
<dbReference type="InterPro" id="IPR013762">
    <property type="entry name" value="Integrase-like_cat_sf"/>
</dbReference>
<reference evidence="6 7" key="1">
    <citation type="submission" date="2023-03" db="EMBL/GenBank/DDBJ databases">
        <title>Muricauda XX sp. nov. and Muricauda XXX sp. nov., two novel species isolated from Okinawa Trough.</title>
        <authorList>
            <person name="Cao W."/>
            <person name="Deng X."/>
        </authorList>
    </citation>
    <scope>NUCLEOTIDE SEQUENCE [LARGE SCALE GENOMIC DNA]</scope>
    <source>
        <strain evidence="6 7">81s02</strain>
    </source>
</reference>
<keyword evidence="1" id="KW-0229">DNA integration</keyword>
<name>A0ABT5XTA4_9FLAO</name>
<proteinExistence type="predicted"/>
<keyword evidence="3" id="KW-0233">DNA recombination</keyword>
<keyword evidence="7" id="KW-1185">Reference proteome</keyword>
<dbReference type="SUPFAM" id="SSF56349">
    <property type="entry name" value="DNA breaking-rejoining enzymes"/>
    <property type="match status" value="1"/>
</dbReference>
<evidence type="ECO:0000313" key="7">
    <source>
        <dbReference type="Proteomes" id="UP001217083"/>
    </source>
</evidence>
<dbReference type="RefSeq" id="WP_275617144.1">
    <property type="nucleotide sequence ID" value="NZ_JARFVA010000010.1"/>
</dbReference>
<evidence type="ECO:0000259" key="5">
    <source>
        <dbReference type="PROSITE" id="PS51900"/>
    </source>
</evidence>
<dbReference type="Gene3D" id="1.10.443.10">
    <property type="entry name" value="Intergrase catalytic core"/>
    <property type="match status" value="1"/>
</dbReference>
<comment type="caution">
    <text evidence="6">The sequence shown here is derived from an EMBL/GenBank/DDBJ whole genome shotgun (WGS) entry which is preliminary data.</text>
</comment>
<dbReference type="PROSITE" id="PS51900">
    <property type="entry name" value="CB"/>
    <property type="match status" value="1"/>
</dbReference>
<dbReference type="Gene3D" id="1.10.150.130">
    <property type="match status" value="1"/>
</dbReference>
<evidence type="ECO:0000256" key="2">
    <source>
        <dbReference type="ARBA" id="ARBA00023125"/>
    </source>
</evidence>
<dbReference type="CDD" id="cd00397">
    <property type="entry name" value="DNA_BRE_C"/>
    <property type="match status" value="1"/>
</dbReference>
<evidence type="ECO:0000256" key="1">
    <source>
        <dbReference type="ARBA" id="ARBA00022908"/>
    </source>
</evidence>
<dbReference type="EMBL" id="JARFVA010000010">
    <property type="protein sequence ID" value="MDF0709142.1"/>
    <property type="molecule type" value="Genomic_DNA"/>
</dbReference>
<dbReference type="InterPro" id="IPR010998">
    <property type="entry name" value="Integrase_recombinase_N"/>
</dbReference>
<dbReference type="InterPro" id="IPR011010">
    <property type="entry name" value="DNA_brk_join_enz"/>
</dbReference>
<evidence type="ECO:0000256" key="4">
    <source>
        <dbReference type="PROSITE-ProRule" id="PRU01248"/>
    </source>
</evidence>
<protein>
    <submittedName>
        <fullName evidence="6">Site-specific integrase</fullName>
    </submittedName>
</protein>
<sequence>MGSFFDILQSAYATAYKNGLDKKKYTEPKIYHGGENFDLSKRWYVYYSYAHPELKDKYGNPVMVRQSPITMNINRKCRTKTERLMQLGVVKEVLVEMLKEGYSPFKDKLKLAADSLEYTSEAALDYAYAIKITKLSETSIKDYSSRYNRFKLYLDKRNLLDKSILGITKQVVNEYLHGIAKTSSARNRNNTRIVLSAIFGELEDNEIIPRNFIENIKVLDTKSVSHKTYSLEVLEGLFTYMEKTDPLLLLFVKFVSYNFLRPIEVCRLKVKDVFITQKLLRFQAKNKPEKVKIIPDIVLNEIEGLDLSEQEHFLFTPDGIGEWDASETSRRDYFSKRFWKLKKKYNEHLLAQGETLQLGSEYTVYSFRHTFITLLFRKFRKDFTYTETCDKLMLITGHSTLDALKSYLRDVDAELPEDYSGLLTLN</sequence>
<organism evidence="6 7">
    <name type="scientific">Flagellimonas okinawensis</name>
    <dbReference type="NCBI Taxonomy" id="3031324"/>
    <lineage>
        <taxon>Bacteria</taxon>
        <taxon>Pseudomonadati</taxon>
        <taxon>Bacteroidota</taxon>
        <taxon>Flavobacteriia</taxon>
        <taxon>Flavobacteriales</taxon>
        <taxon>Flavobacteriaceae</taxon>
        <taxon>Flagellimonas</taxon>
    </lineage>
</organism>
<feature type="domain" description="Core-binding (CB)" evidence="5">
    <location>
        <begin position="118"/>
        <end position="203"/>
    </location>
</feature>